<name>A0A1I1T0W4_9FLAO</name>
<gene>
    <name evidence="3" type="ORF">SAMN05216297_108208</name>
</gene>
<protein>
    <submittedName>
        <fullName evidence="3">FecR family protein</fullName>
    </submittedName>
</protein>
<dbReference type="EMBL" id="FOMH01000008">
    <property type="protein sequence ID" value="SFD49843.1"/>
    <property type="molecule type" value="Genomic_DNA"/>
</dbReference>
<dbReference type="PANTHER" id="PTHR30273">
    <property type="entry name" value="PERIPLASMIC SIGNAL SENSOR AND SIGMA FACTOR ACTIVATOR FECR-RELATED"/>
    <property type="match status" value="1"/>
</dbReference>
<dbReference type="RefSeq" id="WP_091495306.1">
    <property type="nucleotide sequence ID" value="NZ_FOMH01000008.1"/>
</dbReference>
<dbReference type="STRING" id="739143.SAMN05216297_108208"/>
<evidence type="ECO:0000259" key="2">
    <source>
        <dbReference type="Pfam" id="PF16344"/>
    </source>
</evidence>
<organism evidence="3 4">
    <name type="scientific">Flavobacterium phragmitis</name>
    <dbReference type="NCBI Taxonomy" id="739143"/>
    <lineage>
        <taxon>Bacteria</taxon>
        <taxon>Pseudomonadati</taxon>
        <taxon>Bacteroidota</taxon>
        <taxon>Flavobacteriia</taxon>
        <taxon>Flavobacteriales</taxon>
        <taxon>Flavobacteriaceae</taxon>
        <taxon>Flavobacterium</taxon>
    </lineage>
</organism>
<feature type="domain" description="Protein FecR C-terminal" evidence="2">
    <location>
        <begin position="315"/>
        <end position="382"/>
    </location>
</feature>
<dbReference type="Gene3D" id="3.55.50.30">
    <property type="match status" value="1"/>
</dbReference>
<feature type="domain" description="FecR protein" evidence="1">
    <location>
        <begin position="179"/>
        <end position="273"/>
    </location>
</feature>
<sequence>MSIFDKIIDLSSRTASSILKREKPESLADSDLFTDSDKEYILKHLTDEKLLKKRAVLLQQFNKKEDWKAIQSKIDVPVKKLQIWKYAAAVAVLILGSTLYFSKNHLIENEPNKVVVTKSVITPGTDKAILVLASGEQVALGKGSVYNSTGVHSNGTEIIYKNDNTAKNTIAYNYLTIPRGGQFFIKLADGTKVWLNSESKLKFPVSFVDGQPRQVELVYGEAYFDVSPSTAHKGSHFNVLTQNQNVEVLGTEFNIKAYQDNQTIYTTLVEGKVHLTGSFNSTILKPGDQSVLENHNIRVAAVDVFNEVSWKEGIFSFQEMPLKDIMRVLERWYDIKTVFKNKAIENSTFNGILDKDQKIEEILNIISNTNKIPYEINQKTVIFK</sequence>
<dbReference type="OrthoDB" id="649666at2"/>
<dbReference type="Pfam" id="PF16344">
    <property type="entry name" value="FecR_C"/>
    <property type="match status" value="1"/>
</dbReference>
<dbReference type="GO" id="GO:0016989">
    <property type="term" value="F:sigma factor antagonist activity"/>
    <property type="evidence" value="ECO:0007669"/>
    <property type="project" value="TreeGrafter"/>
</dbReference>
<dbReference type="InterPro" id="IPR006860">
    <property type="entry name" value="FecR"/>
</dbReference>
<dbReference type="InterPro" id="IPR032508">
    <property type="entry name" value="FecR_C"/>
</dbReference>
<reference evidence="4" key="1">
    <citation type="submission" date="2016-10" db="EMBL/GenBank/DDBJ databases">
        <authorList>
            <person name="Varghese N."/>
            <person name="Submissions S."/>
        </authorList>
    </citation>
    <scope>NUCLEOTIDE SEQUENCE [LARGE SCALE GENOMIC DNA]</scope>
    <source>
        <strain evidence="4">CGMCC 1.10370</strain>
    </source>
</reference>
<proteinExistence type="predicted"/>
<evidence type="ECO:0000259" key="1">
    <source>
        <dbReference type="Pfam" id="PF04773"/>
    </source>
</evidence>
<dbReference type="AlphaFoldDB" id="A0A1I1T0W4"/>
<dbReference type="PANTHER" id="PTHR30273:SF2">
    <property type="entry name" value="PROTEIN FECR"/>
    <property type="match status" value="1"/>
</dbReference>
<evidence type="ECO:0000313" key="4">
    <source>
        <dbReference type="Proteomes" id="UP000199672"/>
    </source>
</evidence>
<evidence type="ECO:0000313" key="3">
    <source>
        <dbReference type="EMBL" id="SFD49843.1"/>
    </source>
</evidence>
<dbReference type="InterPro" id="IPR012373">
    <property type="entry name" value="Ferrdict_sens_TM"/>
</dbReference>
<dbReference type="Proteomes" id="UP000199672">
    <property type="component" value="Unassembled WGS sequence"/>
</dbReference>
<dbReference type="Pfam" id="PF04773">
    <property type="entry name" value="FecR"/>
    <property type="match status" value="1"/>
</dbReference>
<accession>A0A1I1T0W4</accession>
<dbReference type="Gene3D" id="2.60.120.1440">
    <property type="match status" value="1"/>
</dbReference>
<keyword evidence="4" id="KW-1185">Reference proteome</keyword>